<dbReference type="RefSeq" id="WP_006661273.1">
    <property type="nucleotide sequence ID" value="NZ_JALD01000074.1"/>
</dbReference>
<dbReference type="InterPro" id="IPR023393">
    <property type="entry name" value="START-like_dom_sf"/>
</dbReference>
<dbReference type="NCBIfam" id="NF007999">
    <property type="entry name" value="PRK10724.1"/>
    <property type="match status" value="1"/>
</dbReference>
<dbReference type="GeneID" id="57293050"/>
<dbReference type="PANTHER" id="PTHR12901:SF10">
    <property type="entry name" value="COENZYME Q-BINDING PROTEIN COQ10, MITOCHONDRIAL"/>
    <property type="match status" value="1"/>
</dbReference>
<dbReference type="EMBL" id="JALD01000074">
    <property type="protein sequence ID" value="EUD09324.1"/>
    <property type="molecule type" value="Genomic_DNA"/>
</dbReference>
<protein>
    <submittedName>
        <fullName evidence="4">Polyketide cyclase/dehydrase</fullName>
    </submittedName>
</protein>
<name>A0AAV3M0V3_9GAMM</name>
<sequence>MPQISRSALVPFSAEQMYKLVNDVISYPSFLPGCVGSRIISHSSDEMTASVEVSKAGISKTFITKNALEDNKRIQMQLVEGPFRTLSGGWQFIPLSADACKIEFHLDFEFTNKLIELAFGKIFKELANNMVQAFTSRAKVVYRV</sequence>
<dbReference type="FunFam" id="3.30.530.20:FF:000005">
    <property type="entry name" value="Type II toxin-antitoxin system toxin RatA"/>
    <property type="match status" value="1"/>
</dbReference>
<dbReference type="InterPro" id="IPR044996">
    <property type="entry name" value="COQ10-like"/>
</dbReference>
<dbReference type="GO" id="GO:0045333">
    <property type="term" value="P:cellular respiration"/>
    <property type="evidence" value="ECO:0007669"/>
    <property type="project" value="InterPro"/>
</dbReference>
<evidence type="ECO:0000259" key="3">
    <source>
        <dbReference type="Pfam" id="PF03364"/>
    </source>
</evidence>
<dbReference type="Gene3D" id="3.30.530.20">
    <property type="match status" value="1"/>
</dbReference>
<feature type="domain" description="Coenzyme Q-binding protein COQ10 START" evidence="3">
    <location>
        <begin position="10"/>
        <end position="135"/>
    </location>
</feature>
<organism evidence="4 5">
    <name type="scientific">Providencia alcalifaciens 205/92</name>
    <dbReference type="NCBI Taxonomy" id="1256988"/>
    <lineage>
        <taxon>Bacteria</taxon>
        <taxon>Pseudomonadati</taxon>
        <taxon>Pseudomonadota</taxon>
        <taxon>Gammaproteobacteria</taxon>
        <taxon>Enterobacterales</taxon>
        <taxon>Morganellaceae</taxon>
        <taxon>Providencia</taxon>
    </lineage>
</organism>
<dbReference type="Proteomes" id="UP000022311">
    <property type="component" value="Unassembled WGS sequence"/>
</dbReference>
<dbReference type="AlphaFoldDB" id="A0AAV3M0V3"/>
<dbReference type="GO" id="GO:0048039">
    <property type="term" value="F:ubiquinone binding"/>
    <property type="evidence" value="ECO:0007669"/>
    <property type="project" value="InterPro"/>
</dbReference>
<gene>
    <name evidence="4" type="ORF">HMPREF1563_3470</name>
</gene>
<dbReference type="InterPro" id="IPR005031">
    <property type="entry name" value="COQ10_START"/>
</dbReference>
<evidence type="ECO:0000256" key="2">
    <source>
        <dbReference type="ARBA" id="ARBA00022649"/>
    </source>
</evidence>
<reference evidence="4 5" key="1">
    <citation type="submission" date="2014-01" db="EMBL/GenBank/DDBJ databases">
        <authorList>
            <person name="Durkin A.S."/>
            <person name="McCorrison J."/>
            <person name="Torralba M."/>
            <person name="Gillis M."/>
            <person name="Haft D.H."/>
            <person name="Methe B."/>
            <person name="Sutton G."/>
            <person name="Nelson K.E."/>
        </authorList>
    </citation>
    <scope>NUCLEOTIDE SEQUENCE [LARGE SCALE GENOMIC DNA]</scope>
    <source>
        <strain evidence="4 5">205/92</strain>
    </source>
</reference>
<dbReference type="SUPFAM" id="SSF55961">
    <property type="entry name" value="Bet v1-like"/>
    <property type="match status" value="1"/>
</dbReference>
<accession>A0AAV3M0V3</accession>
<evidence type="ECO:0000313" key="5">
    <source>
        <dbReference type="Proteomes" id="UP000022311"/>
    </source>
</evidence>
<evidence type="ECO:0000313" key="4">
    <source>
        <dbReference type="EMBL" id="EUD09324.1"/>
    </source>
</evidence>
<comment type="similarity">
    <text evidence="1">Belongs to the ribosome association toxin RatA family.</text>
</comment>
<dbReference type="Pfam" id="PF03364">
    <property type="entry name" value="Polyketide_cyc"/>
    <property type="match status" value="1"/>
</dbReference>
<dbReference type="CDD" id="cd07813">
    <property type="entry name" value="COQ10p_like"/>
    <property type="match status" value="1"/>
</dbReference>
<comment type="caution">
    <text evidence="4">The sequence shown here is derived from an EMBL/GenBank/DDBJ whole genome shotgun (WGS) entry which is preliminary data.</text>
</comment>
<keyword evidence="2" id="KW-1277">Toxin-antitoxin system</keyword>
<dbReference type="PANTHER" id="PTHR12901">
    <property type="entry name" value="SPERM PROTEIN HOMOLOG"/>
    <property type="match status" value="1"/>
</dbReference>
<proteinExistence type="inferred from homology"/>
<evidence type="ECO:0000256" key="1">
    <source>
        <dbReference type="ARBA" id="ARBA00008918"/>
    </source>
</evidence>